<dbReference type="EMBL" id="JACHJV010000001">
    <property type="protein sequence ID" value="MBB4923030.1"/>
    <property type="molecule type" value="Genomic_DNA"/>
</dbReference>
<feature type="domain" description="VOC" evidence="1">
    <location>
        <begin position="143"/>
        <end position="256"/>
    </location>
</feature>
<keyword evidence="3" id="KW-1185">Reference proteome</keyword>
<dbReference type="InterPro" id="IPR037523">
    <property type="entry name" value="VOC_core"/>
</dbReference>
<accession>A0A7W7R0L7</accession>
<sequence length="262" mass="27177">MPVVSTPYPPGTPCWVDLMAPDPQAAIDFYKDLFGWQGERGPEEFGGYAMMTLNGKPVAGIGPAMSMDGNPPPPTVWTTYLSTDDADATASKVSANGGKLLFPVMDVGTVGRMFPAVDPTGAVFGVWQPVDFGGAEIVNEHGAVIWNELNTSDVKAAAAFYKAALGIELAPMPEMPEYNGLLVQGKTVGGAQGLGNYPPGTPSHWATYFAVDDADSVVDAAVRAGSSLLAPAADTPVGRIAGLKDPQGAVFLVIKPQPPEAG</sequence>
<dbReference type="PROSITE" id="PS51819">
    <property type="entry name" value="VOC"/>
    <property type="match status" value="2"/>
</dbReference>
<dbReference type="AlphaFoldDB" id="A0A7W7R0L7"/>
<evidence type="ECO:0000313" key="3">
    <source>
        <dbReference type="Proteomes" id="UP000540506"/>
    </source>
</evidence>
<reference evidence="2 3" key="1">
    <citation type="submission" date="2020-08" db="EMBL/GenBank/DDBJ databases">
        <title>Sequencing the genomes of 1000 actinobacteria strains.</title>
        <authorList>
            <person name="Klenk H.-P."/>
        </authorList>
    </citation>
    <scope>NUCLEOTIDE SEQUENCE [LARGE SCALE GENOMIC DNA]</scope>
    <source>
        <strain evidence="2 3">DSM 41654</strain>
    </source>
</reference>
<dbReference type="Gene3D" id="3.10.180.10">
    <property type="entry name" value="2,3-Dihydroxybiphenyl 1,2-Dioxygenase, domain 1"/>
    <property type="match status" value="2"/>
</dbReference>
<dbReference type="CDD" id="cd07247">
    <property type="entry name" value="SgaA_N_like"/>
    <property type="match status" value="1"/>
</dbReference>
<comment type="caution">
    <text evidence="2">The sequence shown here is derived from an EMBL/GenBank/DDBJ whole genome shotgun (WGS) entry which is preliminary data.</text>
</comment>
<evidence type="ECO:0000259" key="1">
    <source>
        <dbReference type="PROSITE" id="PS51819"/>
    </source>
</evidence>
<dbReference type="RefSeq" id="WP_184935103.1">
    <property type="nucleotide sequence ID" value="NZ_JACHJV010000001.1"/>
</dbReference>
<protein>
    <recommendedName>
        <fullName evidence="1">VOC domain-containing protein</fullName>
    </recommendedName>
</protein>
<dbReference type="InterPro" id="IPR041581">
    <property type="entry name" value="Glyoxalase_6"/>
</dbReference>
<dbReference type="PANTHER" id="PTHR33993">
    <property type="entry name" value="GLYOXALASE-RELATED"/>
    <property type="match status" value="1"/>
</dbReference>
<dbReference type="InterPro" id="IPR029068">
    <property type="entry name" value="Glyas_Bleomycin-R_OHBP_Dase"/>
</dbReference>
<dbReference type="PANTHER" id="PTHR33993:SF14">
    <property type="entry name" value="GB|AAF24581.1"/>
    <property type="match status" value="1"/>
</dbReference>
<dbReference type="SUPFAM" id="SSF54593">
    <property type="entry name" value="Glyoxalase/Bleomycin resistance protein/Dihydroxybiphenyl dioxygenase"/>
    <property type="match status" value="2"/>
</dbReference>
<organism evidence="2 3">
    <name type="scientific">Kitasatospora kifunensis</name>
    <name type="common">Streptomyces kifunensis</name>
    <dbReference type="NCBI Taxonomy" id="58351"/>
    <lineage>
        <taxon>Bacteria</taxon>
        <taxon>Bacillati</taxon>
        <taxon>Actinomycetota</taxon>
        <taxon>Actinomycetes</taxon>
        <taxon>Kitasatosporales</taxon>
        <taxon>Streptomycetaceae</taxon>
        <taxon>Kitasatospora</taxon>
    </lineage>
</organism>
<dbReference type="Pfam" id="PF00903">
    <property type="entry name" value="Glyoxalase"/>
    <property type="match status" value="1"/>
</dbReference>
<feature type="domain" description="VOC" evidence="1">
    <location>
        <begin position="12"/>
        <end position="129"/>
    </location>
</feature>
<evidence type="ECO:0000313" key="2">
    <source>
        <dbReference type="EMBL" id="MBB4923030.1"/>
    </source>
</evidence>
<dbReference type="Pfam" id="PF18029">
    <property type="entry name" value="Glyoxalase_6"/>
    <property type="match status" value="1"/>
</dbReference>
<dbReference type="Proteomes" id="UP000540506">
    <property type="component" value="Unassembled WGS sequence"/>
</dbReference>
<proteinExistence type="predicted"/>
<dbReference type="InterPro" id="IPR052164">
    <property type="entry name" value="Anthracycline_SecMetBiosynth"/>
</dbReference>
<dbReference type="InterPro" id="IPR004360">
    <property type="entry name" value="Glyas_Fos-R_dOase_dom"/>
</dbReference>
<gene>
    <name evidence="2" type="ORF">FHR34_002023</name>
</gene>
<name>A0A7W7R0L7_KITKI</name>